<proteinExistence type="predicted"/>
<accession>A0A3P1B1Q9</accession>
<dbReference type="Proteomes" id="UP000268372">
    <property type="component" value="Unassembled WGS sequence"/>
</dbReference>
<comment type="caution">
    <text evidence="1">The sequence shown here is derived from an EMBL/GenBank/DDBJ whole genome shotgun (WGS) entry which is preliminary data.</text>
</comment>
<organism evidence="1 2">
    <name type="scientific">Paenimyroides viscosum</name>
    <dbReference type="NCBI Taxonomy" id="2488729"/>
    <lineage>
        <taxon>Bacteria</taxon>
        <taxon>Pseudomonadati</taxon>
        <taxon>Bacteroidota</taxon>
        <taxon>Flavobacteriia</taxon>
        <taxon>Flavobacteriales</taxon>
        <taxon>Flavobacteriaceae</taxon>
        <taxon>Paenimyroides</taxon>
    </lineage>
</organism>
<evidence type="ECO:0000313" key="2">
    <source>
        <dbReference type="Proteomes" id="UP000268372"/>
    </source>
</evidence>
<reference evidence="1 2" key="1">
    <citation type="submission" date="2018-11" db="EMBL/GenBank/DDBJ databases">
        <title>Flavobacterium sp. nov., YIM 102796 draft genome.</title>
        <authorList>
            <person name="Li G."/>
            <person name="Jiang Y."/>
        </authorList>
    </citation>
    <scope>NUCLEOTIDE SEQUENCE [LARGE SCALE GENOMIC DNA]</scope>
    <source>
        <strain evidence="1 2">YIM 102796</strain>
    </source>
</reference>
<dbReference type="AlphaFoldDB" id="A0A3P1B1Q9"/>
<dbReference type="RefSeq" id="WP_124899151.1">
    <property type="nucleotide sequence ID" value="NZ_RQTJ01000011.1"/>
</dbReference>
<dbReference type="PROSITE" id="PS51257">
    <property type="entry name" value="PROKAR_LIPOPROTEIN"/>
    <property type="match status" value="1"/>
</dbReference>
<gene>
    <name evidence="1" type="ORF">EG242_06800</name>
</gene>
<evidence type="ECO:0000313" key="1">
    <source>
        <dbReference type="EMBL" id="RRA95107.1"/>
    </source>
</evidence>
<protein>
    <submittedName>
        <fullName evidence="1">Uncharacterized protein</fullName>
    </submittedName>
</protein>
<name>A0A3P1B1Q9_9FLAO</name>
<sequence length="218" mass="23856">MKKLIIFIGIVFISLPLIISCNSDSDTEATEVKSDNSVNTLKRENLSSLLAEDESFITLIKVSENVINFNKDQREHFVENFNEDNILKEDSLNNAYLSSITGIDVEEITLTNETLGRATTNLLSKYPVLESIEAKELKLIVQDAINQAEESGRVVFSDKEKNCRACADEGRSDMIVDTLMGAVAGGSIGGLFGAWIGGTLGFYKAANKALVCLKKYGC</sequence>
<keyword evidence="2" id="KW-1185">Reference proteome</keyword>
<dbReference type="EMBL" id="RQTJ01000011">
    <property type="protein sequence ID" value="RRA95107.1"/>
    <property type="molecule type" value="Genomic_DNA"/>
</dbReference>